<comment type="similarity">
    <text evidence="1 3">Belongs to the sulfotransferase 1 family.</text>
</comment>
<dbReference type="Pfam" id="PF00685">
    <property type="entry name" value="Sulfotransfer_1"/>
    <property type="match status" value="1"/>
</dbReference>
<evidence type="ECO:0000313" key="6">
    <source>
        <dbReference type="Proteomes" id="UP000261520"/>
    </source>
</evidence>
<sequence>GSGLGGRPEQKKIPEKPGKIMRRQAVSSVLCSLASYYERGLHETLQVGSDRKTRYISPPPCGTLPKHESSLALTEKNPKDIAVSFYYFHHSASFLEDPGTFEEFLDKFLEGKLAFGKWTDHIKSWKNAKLRDRIIYITYEEMKEDLPAVVRSLSSFLGKNLSDEVIHKIAHHCSFDVMKNNPMSNFSLVPKIYIDHEKSPFLRKGVTGDWKNHFTSEQLRRFCSTIKKEMEGESFTLPWSLD</sequence>
<feature type="domain" description="Sulfotransferase" evidence="4">
    <location>
        <begin position="76"/>
        <end position="232"/>
    </location>
</feature>
<evidence type="ECO:0000313" key="5">
    <source>
        <dbReference type="Ensembl" id="ENSPMGP00000020845.1"/>
    </source>
</evidence>
<evidence type="ECO:0000259" key="4">
    <source>
        <dbReference type="Pfam" id="PF00685"/>
    </source>
</evidence>
<organism evidence="5 6">
    <name type="scientific">Periophthalmus magnuspinnatus</name>
    <dbReference type="NCBI Taxonomy" id="409849"/>
    <lineage>
        <taxon>Eukaryota</taxon>
        <taxon>Metazoa</taxon>
        <taxon>Chordata</taxon>
        <taxon>Craniata</taxon>
        <taxon>Vertebrata</taxon>
        <taxon>Euteleostomi</taxon>
        <taxon>Actinopterygii</taxon>
        <taxon>Neopterygii</taxon>
        <taxon>Teleostei</taxon>
        <taxon>Neoteleostei</taxon>
        <taxon>Acanthomorphata</taxon>
        <taxon>Gobiaria</taxon>
        <taxon>Gobiiformes</taxon>
        <taxon>Gobioidei</taxon>
        <taxon>Gobiidae</taxon>
        <taxon>Oxudercinae</taxon>
        <taxon>Periophthalmus</taxon>
    </lineage>
</organism>
<evidence type="ECO:0000256" key="3">
    <source>
        <dbReference type="RuleBase" id="RU361155"/>
    </source>
</evidence>
<accession>A0A3B4AVU3</accession>
<dbReference type="InterPro" id="IPR000863">
    <property type="entry name" value="Sulfotransferase_dom"/>
</dbReference>
<dbReference type="Proteomes" id="UP000261520">
    <property type="component" value="Unplaced"/>
</dbReference>
<reference evidence="5" key="1">
    <citation type="submission" date="2025-08" db="UniProtKB">
        <authorList>
            <consortium name="Ensembl"/>
        </authorList>
    </citation>
    <scope>IDENTIFICATION</scope>
</reference>
<evidence type="ECO:0000256" key="2">
    <source>
        <dbReference type="ARBA" id="ARBA00022679"/>
    </source>
</evidence>
<protein>
    <recommendedName>
        <fullName evidence="3">Sulfotransferase</fullName>
        <ecNumber evidence="3">2.8.2.-</ecNumber>
    </recommendedName>
</protein>
<proteinExistence type="inferred from homology"/>
<dbReference type="GO" id="GO:0008146">
    <property type="term" value="F:sulfotransferase activity"/>
    <property type="evidence" value="ECO:0007669"/>
    <property type="project" value="InterPro"/>
</dbReference>
<reference evidence="5" key="2">
    <citation type="submission" date="2025-09" db="UniProtKB">
        <authorList>
            <consortium name="Ensembl"/>
        </authorList>
    </citation>
    <scope>IDENTIFICATION</scope>
</reference>
<dbReference type="Ensembl" id="ENSPMGT00000022226.1">
    <property type="protein sequence ID" value="ENSPMGP00000020845.1"/>
    <property type="gene ID" value="ENSPMGG00000016902.1"/>
</dbReference>
<name>A0A3B4AVU3_9GOBI</name>
<keyword evidence="2 3" id="KW-0808">Transferase</keyword>
<dbReference type="SUPFAM" id="SSF52540">
    <property type="entry name" value="P-loop containing nucleoside triphosphate hydrolases"/>
    <property type="match status" value="1"/>
</dbReference>
<keyword evidence="6" id="KW-1185">Reference proteome</keyword>
<dbReference type="EC" id="2.8.2.-" evidence="3"/>
<evidence type="ECO:0000256" key="1">
    <source>
        <dbReference type="ARBA" id="ARBA00005771"/>
    </source>
</evidence>
<dbReference type="Gene3D" id="3.40.50.300">
    <property type="entry name" value="P-loop containing nucleotide triphosphate hydrolases"/>
    <property type="match status" value="1"/>
</dbReference>
<dbReference type="AlphaFoldDB" id="A0A3B4AVU3"/>
<dbReference type="InterPro" id="IPR027417">
    <property type="entry name" value="P-loop_NTPase"/>
</dbReference>
<dbReference type="STRING" id="409849.ENSPMGP00000020845"/>
<dbReference type="PANTHER" id="PTHR11783">
    <property type="entry name" value="SULFOTRANSFERASE SULT"/>
    <property type="match status" value="1"/>
</dbReference>